<dbReference type="Proteomes" id="UP001152484">
    <property type="component" value="Unassembled WGS sequence"/>
</dbReference>
<evidence type="ECO:0000313" key="3">
    <source>
        <dbReference type="Proteomes" id="UP001152484"/>
    </source>
</evidence>
<name>A0A9P0ZSX2_CUSEU</name>
<evidence type="ECO:0000256" key="1">
    <source>
        <dbReference type="SAM" id="MobiDB-lite"/>
    </source>
</evidence>
<dbReference type="InterPro" id="IPR011990">
    <property type="entry name" value="TPR-like_helical_dom_sf"/>
</dbReference>
<feature type="non-terminal residue" evidence="2">
    <location>
        <position position="1"/>
    </location>
</feature>
<evidence type="ECO:0008006" key="4">
    <source>
        <dbReference type="Google" id="ProtNLM"/>
    </source>
</evidence>
<dbReference type="Gene3D" id="1.25.40.10">
    <property type="entry name" value="Tetratricopeptide repeat domain"/>
    <property type="match status" value="1"/>
</dbReference>
<evidence type="ECO:0000313" key="2">
    <source>
        <dbReference type="EMBL" id="CAH9109683.1"/>
    </source>
</evidence>
<feature type="region of interest" description="Disordered" evidence="1">
    <location>
        <begin position="45"/>
        <end position="66"/>
    </location>
</feature>
<dbReference type="EMBL" id="CAMAPE010000053">
    <property type="protein sequence ID" value="CAH9109683.1"/>
    <property type="molecule type" value="Genomic_DNA"/>
</dbReference>
<proteinExistence type="predicted"/>
<dbReference type="AlphaFoldDB" id="A0A9P0ZSX2"/>
<comment type="caution">
    <text evidence="2">The sequence shown here is derived from an EMBL/GenBank/DDBJ whole genome shotgun (WGS) entry which is preliminary data.</text>
</comment>
<keyword evidence="3" id="KW-1185">Reference proteome</keyword>
<organism evidence="2 3">
    <name type="scientific">Cuscuta europaea</name>
    <name type="common">European dodder</name>
    <dbReference type="NCBI Taxonomy" id="41803"/>
    <lineage>
        <taxon>Eukaryota</taxon>
        <taxon>Viridiplantae</taxon>
        <taxon>Streptophyta</taxon>
        <taxon>Embryophyta</taxon>
        <taxon>Tracheophyta</taxon>
        <taxon>Spermatophyta</taxon>
        <taxon>Magnoliopsida</taxon>
        <taxon>eudicotyledons</taxon>
        <taxon>Gunneridae</taxon>
        <taxon>Pentapetalae</taxon>
        <taxon>asterids</taxon>
        <taxon>lamiids</taxon>
        <taxon>Solanales</taxon>
        <taxon>Convolvulaceae</taxon>
        <taxon>Cuscuteae</taxon>
        <taxon>Cuscuta</taxon>
        <taxon>Cuscuta subgen. Cuscuta</taxon>
    </lineage>
</organism>
<dbReference type="OrthoDB" id="185373at2759"/>
<reference evidence="2" key="1">
    <citation type="submission" date="2022-07" db="EMBL/GenBank/DDBJ databases">
        <authorList>
            <person name="Macas J."/>
            <person name="Novak P."/>
            <person name="Neumann P."/>
        </authorList>
    </citation>
    <scope>NUCLEOTIDE SEQUENCE</scope>
</reference>
<accession>A0A9P0ZSX2</accession>
<gene>
    <name evidence="2" type="ORF">CEURO_LOCUS18527</name>
</gene>
<sequence>MEFVLPRSPSTYLQLSFNSKLTRSFSSDFTKPILFVAAVKEPPALTSGISTRPRRKTGPATRNPSEAEELVALRIKNLTEKKPLSCTLNKYEKMVRTEHCIILFEELGKSGQWLQCLEVFRWMQKQRWYIAD</sequence>
<protein>
    <recommendedName>
        <fullName evidence="4">Pentatricopeptide repeat-containing protein</fullName>
    </recommendedName>
</protein>